<evidence type="ECO:0000256" key="7">
    <source>
        <dbReference type="PIRSR" id="PIRSR006113-2"/>
    </source>
</evidence>
<dbReference type="EC" id="4.-.-.-" evidence="5"/>
<feature type="active site" description="Proton acceptor" evidence="6">
    <location>
        <position position="23"/>
    </location>
</feature>
<dbReference type="UniPathway" id="UPA00391"/>
<comment type="cofactor">
    <cofactor evidence="5 7">
        <name>Zn(2+)</name>
        <dbReference type="ChEBI" id="CHEBI:29105"/>
    </cofactor>
    <text evidence="5 7">Binds 1 zinc ion per subunit.</text>
</comment>
<evidence type="ECO:0000256" key="1">
    <source>
        <dbReference type="ARBA" id="ARBA00005061"/>
    </source>
</evidence>
<dbReference type="Gene3D" id="3.30.479.10">
    <property type="entry name" value="6-pyruvoyl tetrahydropterin synthase/QueD"/>
    <property type="match status" value="1"/>
</dbReference>
<keyword evidence="9" id="KW-1185">Reference proteome</keyword>
<dbReference type="STRING" id="1121290.CLAOCE_13880"/>
<dbReference type="GO" id="GO:0008616">
    <property type="term" value="P:tRNA queuosine(34) biosynthetic process"/>
    <property type="evidence" value="ECO:0007669"/>
    <property type="project" value="UniProtKB-KW"/>
</dbReference>
<dbReference type="Proteomes" id="UP000175744">
    <property type="component" value="Unassembled WGS sequence"/>
</dbReference>
<dbReference type="PANTHER" id="PTHR12589:SF8">
    <property type="entry name" value="6-CARBOXY-5,6,7,8-TETRAHYDROPTERIN SYNTHASE"/>
    <property type="match status" value="1"/>
</dbReference>
<dbReference type="GO" id="GO:0070497">
    <property type="term" value="F:6-carboxytetrahydropterin synthase activity"/>
    <property type="evidence" value="ECO:0007669"/>
    <property type="project" value="UniProtKB-EC"/>
</dbReference>
<comment type="pathway">
    <text evidence="1 5">Purine metabolism; 7-cyano-7-deazaguanine biosynthesis.</text>
</comment>
<sequence>MYILKTEHSFDSAHFLAGYKGKCSNIHGHRWKVEVEIKSPTLVEGGQLDGMVIDFGDFKKDVKEMIDCYDHALIIQKDTMRNETLNYIKEDGFKVIEVDFRPTAENFAKFFFEIMKSKGYKVHRTTVFETPTNSAMYEEVI</sequence>
<keyword evidence="5" id="KW-0456">Lyase</keyword>
<keyword evidence="5 7" id="KW-0479">Metal-binding</keyword>
<dbReference type="InterPro" id="IPR038418">
    <property type="entry name" value="6-PTP_synth/QueD_sf"/>
</dbReference>
<feature type="binding site" evidence="7">
    <location>
        <position position="29"/>
    </location>
    <ligand>
        <name>Zn(2+)</name>
        <dbReference type="ChEBI" id="CHEBI:29105"/>
    </ligand>
</feature>
<dbReference type="AlphaFoldDB" id="A0A1E8EYF7"/>
<accession>A0A1E8EYF7</accession>
<gene>
    <name evidence="8" type="ORF">CLOACE_13880</name>
</gene>
<feature type="active site" description="Charge relay system" evidence="6">
    <location>
        <position position="71"/>
    </location>
</feature>
<dbReference type="PIRSF" id="PIRSF006113">
    <property type="entry name" value="PTP_synth"/>
    <property type="match status" value="1"/>
</dbReference>
<evidence type="ECO:0000256" key="2">
    <source>
        <dbReference type="ARBA" id="ARBA00008900"/>
    </source>
</evidence>
<dbReference type="SUPFAM" id="SSF55620">
    <property type="entry name" value="Tetrahydrobiopterin biosynthesis enzymes-like"/>
    <property type="match status" value="1"/>
</dbReference>
<keyword evidence="5 7" id="KW-0862">Zinc</keyword>
<organism evidence="8 9">
    <name type="scientific">Clostridium acetireducens DSM 10703</name>
    <dbReference type="NCBI Taxonomy" id="1121290"/>
    <lineage>
        <taxon>Bacteria</taxon>
        <taxon>Bacillati</taxon>
        <taxon>Bacillota</taxon>
        <taxon>Clostridia</taxon>
        <taxon>Eubacteriales</taxon>
        <taxon>Clostridiaceae</taxon>
        <taxon>Clostridium</taxon>
    </lineage>
</organism>
<comment type="catalytic activity">
    <reaction evidence="4 5">
        <text>7,8-dihydroneopterin 3'-triphosphate + H2O = 6-carboxy-5,6,7,8-tetrahydropterin + triphosphate + acetaldehyde + 2 H(+)</text>
        <dbReference type="Rhea" id="RHEA:27966"/>
        <dbReference type="ChEBI" id="CHEBI:15343"/>
        <dbReference type="ChEBI" id="CHEBI:15377"/>
        <dbReference type="ChEBI" id="CHEBI:15378"/>
        <dbReference type="ChEBI" id="CHEBI:18036"/>
        <dbReference type="ChEBI" id="CHEBI:58462"/>
        <dbReference type="ChEBI" id="CHEBI:61032"/>
        <dbReference type="EC" id="4.1.2.50"/>
    </reaction>
</comment>
<proteinExistence type="inferred from homology"/>
<dbReference type="RefSeq" id="WP_070110371.1">
    <property type="nucleotide sequence ID" value="NZ_LZFO01000017.1"/>
</dbReference>
<feature type="binding site" evidence="7">
    <location>
        <position position="27"/>
    </location>
    <ligand>
        <name>Zn(2+)</name>
        <dbReference type="ChEBI" id="CHEBI:29105"/>
    </ligand>
</feature>
<dbReference type="OrthoDB" id="9804698at2"/>
<comment type="caution">
    <text evidence="8">The sequence shown here is derived from an EMBL/GenBank/DDBJ whole genome shotgun (WGS) entry which is preliminary data.</text>
</comment>
<dbReference type="PATRIC" id="fig|1121290.3.peg.1370"/>
<dbReference type="InterPro" id="IPR007115">
    <property type="entry name" value="6-PTP_synth/QueD"/>
</dbReference>
<evidence type="ECO:0000256" key="5">
    <source>
        <dbReference type="PIRNR" id="PIRNR006113"/>
    </source>
</evidence>
<evidence type="ECO:0000256" key="4">
    <source>
        <dbReference type="ARBA" id="ARBA00048807"/>
    </source>
</evidence>
<evidence type="ECO:0000313" key="8">
    <source>
        <dbReference type="EMBL" id="OFI06007.1"/>
    </source>
</evidence>
<dbReference type="GO" id="GO:0046872">
    <property type="term" value="F:metal ion binding"/>
    <property type="evidence" value="ECO:0007669"/>
    <property type="project" value="UniProtKB-KW"/>
</dbReference>
<feature type="active site" description="Charge relay system" evidence="6">
    <location>
        <position position="129"/>
    </location>
</feature>
<keyword evidence="5" id="KW-0671">Queuosine biosynthesis</keyword>
<feature type="binding site" evidence="7">
    <location>
        <position position="14"/>
    </location>
    <ligand>
        <name>Zn(2+)</name>
        <dbReference type="ChEBI" id="CHEBI:29105"/>
    </ligand>
</feature>
<dbReference type="NCBIfam" id="TIGR03367">
    <property type="entry name" value="queuosine_QueD"/>
    <property type="match status" value="1"/>
</dbReference>
<evidence type="ECO:0000256" key="6">
    <source>
        <dbReference type="PIRSR" id="PIRSR006113-1"/>
    </source>
</evidence>
<comment type="similarity">
    <text evidence="2 5">Belongs to the PTPS family. QueD subfamily.</text>
</comment>
<protein>
    <recommendedName>
        <fullName evidence="3 5">6-carboxy-5,6,7,8-tetrahydropterin synthase</fullName>
        <ecNumber evidence="5">4.-.-.-</ecNumber>
    </recommendedName>
</protein>
<evidence type="ECO:0000256" key="3">
    <source>
        <dbReference type="ARBA" id="ARBA00018141"/>
    </source>
</evidence>
<reference evidence="8 9" key="1">
    <citation type="submission" date="2016-06" db="EMBL/GenBank/DDBJ databases">
        <title>Genome sequence of Clostridium acetireducens DSM 10703.</title>
        <authorList>
            <person name="Poehlein A."/>
            <person name="Fluechter S."/>
            <person name="Duerre P."/>
            <person name="Daniel R."/>
        </authorList>
    </citation>
    <scope>NUCLEOTIDE SEQUENCE [LARGE SCALE GENOMIC DNA]</scope>
    <source>
        <strain evidence="8 9">DSM 10703</strain>
    </source>
</reference>
<dbReference type="EMBL" id="LZFO01000017">
    <property type="protein sequence ID" value="OFI06007.1"/>
    <property type="molecule type" value="Genomic_DNA"/>
</dbReference>
<dbReference type="PANTHER" id="PTHR12589">
    <property type="entry name" value="PYRUVOYL TETRAHYDROBIOPTERIN SYNTHASE"/>
    <property type="match status" value="1"/>
</dbReference>
<evidence type="ECO:0000313" key="9">
    <source>
        <dbReference type="Proteomes" id="UP000175744"/>
    </source>
</evidence>
<dbReference type="Pfam" id="PF01242">
    <property type="entry name" value="PTPS"/>
    <property type="match status" value="1"/>
</dbReference>
<name>A0A1E8EYF7_9CLOT</name>